<dbReference type="Proteomes" id="UP001152320">
    <property type="component" value="Chromosome 9"/>
</dbReference>
<feature type="compositionally biased region" description="Basic and acidic residues" evidence="1">
    <location>
        <begin position="51"/>
        <end position="60"/>
    </location>
</feature>
<feature type="region of interest" description="Disordered" evidence="1">
    <location>
        <begin position="40"/>
        <end position="208"/>
    </location>
</feature>
<evidence type="ECO:0000313" key="2">
    <source>
        <dbReference type="EMBL" id="KAJ8035670.1"/>
    </source>
</evidence>
<dbReference type="OrthoDB" id="10681559at2759"/>
<accession>A0A9Q1H7T0</accession>
<feature type="compositionally biased region" description="Polar residues" evidence="1">
    <location>
        <begin position="78"/>
        <end position="114"/>
    </location>
</feature>
<proteinExistence type="predicted"/>
<dbReference type="EMBL" id="JAIZAY010000009">
    <property type="protein sequence ID" value="KAJ8035670.1"/>
    <property type="molecule type" value="Genomic_DNA"/>
</dbReference>
<feature type="compositionally biased region" description="Low complexity" evidence="1">
    <location>
        <begin position="138"/>
        <end position="149"/>
    </location>
</feature>
<comment type="caution">
    <text evidence="2">The sequence shown here is derived from an EMBL/GenBank/DDBJ whole genome shotgun (WGS) entry which is preliminary data.</text>
</comment>
<protein>
    <submittedName>
        <fullName evidence="2">Uncharacterized protein</fullName>
    </submittedName>
</protein>
<gene>
    <name evidence="2" type="ORF">HOLleu_19416</name>
</gene>
<organism evidence="2 3">
    <name type="scientific">Holothuria leucospilota</name>
    <name type="common">Black long sea cucumber</name>
    <name type="synonym">Mertensiothuria leucospilota</name>
    <dbReference type="NCBI Taxonomy" id="206669"/>
    <lineage>
        <taxon>Eukaryota</taxon>
        <taxon>Metazoa</taxon>
        <taxon>Echinodermata</taxon>
        <taxon>Eleutherozoa</taxon>
        <taxon>Echinozoa</taxon>
        <taxon>Holothuroidea</taxon>
        <taxon>Aspidochirotacea</taxon>
        <taxon>Aspidochirotida</taxon>
        <taxon>Holothuriidae</taxon>
        <taxon>Holothuria</taxon>
    </lineage>
</organism>
<evidence type="ECO:0000256" key="1">
    <source>
        <dbReference type="SAM" id="MobiDB-lite"/>
    </source>
</evidence>
<keyword evidence="3" id="KW-1185">Reference proteome</keyword>
<dbReference type="AlphaFoldDB" id="A0A9Q1H7T0"/>
<sequence length="281" mass="30881">MDVSITTNQPLMLVPKRKGVNKFLRPGSKRQTKVRAFQITYDKAHQGTPRGDSKIQDKGKVVKPKSSSKSSRLAIKSQGLSSTTRQQSSEASTKQTESPSSSKTDNGPQSLQHHSTQDDHTEEQARASPLRQSTKGLSNQSSQFSSTSSKNRRETRSQTKLSGSGDDGGTNIPPDISESDCENISPTSQTRPTSKRRSPRKSISEITDFLQKRQVDKLLTGVEVVSGEQSSAIKGTPPRKIGDVNAEKCVSWTLNDQLMQAQKKAKELSEMPVQKSNRDKQ</sequence>
<reference evidence="2" key="1">
    <citation type="submission" date="2021-10" db="EMBL/GenBank/DDBJ databases">
        <title>Tropical sea cucumber genome reveals ecological adaptation and Cuvierian tubules defense mechanism.</title>
        <authorList>
            <person name="Chen T."/>
        </authorList>
    </citation>
    <scope>NUCLEOTIDE SEQUENCE</scope>
    <source>
        <strain evidence="2">Nanhai2018</strain>
        <tissue evidence="2">Muscle</tissue>
    </source>
</reference>
<evidence type="ECO:0000313" key="3">
    <source>
        <dbReference type="Proteomes" id="UP001152320"/>
    </source>
</evidence>
<name>A0A9Q1H7T0_HOLLE</name>
<feature type="compositionally biased region" description="Basic and acidic residues" evidence="1">
    <location>
        <begin position="115"/>
        <end position="125"/>
    </location>
</feature>